<evidence type="ECO:0000313" key="3">
    <source>
        <dbReference type="Proteomes" id="UP000001362"/>
    </source>
</evidence>
<dbReference type="Proteomes" id="UP000001362">
    <property type="component" value="Chromosome"/>
</dbReference>
<dbReference type="STRING" id="243159.AFE_1283"/>
<name>B7J8W5_ACIF2</name>
<protein>
    <recommendedName>
        <fullName evidence="1">DUF4942 domain-containing protein</fullName>
    </recommendedName>
</protein>
<dbReference type="GeneID" id="65280544"/>
<feature type="domain" description="DUF4942" evidence="1">
    <location>
        <begin position="75"/>
        <end position="260"/>
    </location>
</feature>
<keyword evidence="3" id="KW-1185">Reference proteome</keyword>
<organism evidence="2 3">
    <name type="scientific">Acidithiobacillus ferrooxidans (strain ATCC 23270 / DSM 14882 / CIP 104768 / NCIMB 8455)</name>
    <name type="common">Ferrobacillus ferrooxidans (strain ATCC 23270)</name>
    <dbReference type="NCBI Taxonomy" id="243159"/>
    <lineage>
        <taxon>Bacteria</taxon>
        <taxon>Pseudomonadati</taxon>
        <taxon>Pseudomonadota</taxon>
        <taxon>Acidithiobacillia</taxon>
        <taxon>Acidithiobacillales</taxon>
        <taxon>Acidithiobacillaceae</taxon>
        <taxon>Acidithiobacillus</taxon>
    </lineage>
</organism>
<evidence type="ECO:0000259" key="1">
    <source>
        <dbReference type="Pfam" id="PF13708"/>
    </source>
</evidence>
<dbReference type="EMBL" id="CP001219">
    <property type="protein sequence ID" value="ACK79364.1"/>
    <property type="molecule type" value="Genomic_DNA"/>
</dbReference>
<dbReference type="InterPro" id="IPR031339">
    <property type="entry name" value="DUF4942"/>
</dbReference>
<dbReference type="PaxDb" id="243159-AFE_1283"/>
<reference evidence="2 3" key="1">
    <citation type="journal article" date="2008" name="BMC Genomics">
        <title>Acidithiobacillus ferrooxidans metabolism: from genome sequence to industrial applications.</title>
        <authorList>
            <person name="Valdes J."/>
            <person name="Pedroso I."/>
            <person name="Quatrini R."/>
            <person name="Dodson R.J."/>
            <person name="Tettelin H."/>
            <person name="Blake R.II."/>
            <person name="Eisen J.A."/>
            <person name="Holmes D.S."/>
        </authorList>
    </citation>
    <scope>NUCLEOTIDE SEQUENCE [LARGE SCALE GENOMIC DNA]</scope>
    <source>
        <strain evidence="3">ATCC 23270 / DSM 14882 / CIP 104768 / NCIMB 8455</strain>
    </source>
</reference>
<proteinExistence type="predicted"/>
<dbReference type="RefSeq" id="WP_012606954.1">
    <property type="nucleotide sequence ID" value="NC_011761.1"/>
</dbReference>
<sequence length="269" mass="30547">MNADLILTTSVPAMIEARETIREKVMGAFVLLNESMGLEKTASMEQYSVLESFMSSGRGYYFTLSNPGESTDSAMKQVDARFWRSLLDQSGIRAFMSARRQEDLDGQISRAATPPFEMDAIKATFADLYEKRTDMMEEGIIDLFRRLSWDYRTNNPLCIGRKIIVSNIINSYGSVSSNTADVLDDLIRILSVYDGKPIPEHRNGMYQAMTEGPMRVRSEVETEYFHMKIYKKGTGHIVFHDKALPLLDQCNRVIARHYPHALAAMDGRD</sequence>
<evidence type="ECO:0000313" key="2">
    <source>
        <dbReference type="EMBL" id="ACK79364.1"/>
    </source>
</evidence>
<dbReference type="AlphaFoldDB" id="B7J8W5"/>
<dbReference type="eggNOG" id="COG0827">
    <property type="taxonomic scope" value="Bacteria"/>
</dbReference>
<dbReference type="HOGENOM" id="CLU_063205_0_0_6"/>
<dbReference type="Pfam" id="PF13708">
    <property type="entry name" value="DUF4942"/>
    <property type="match status" value="1"/>
</dbReference>
<dbReference type="KEGG" id="afr:AFE_1283"/>
<accession>B7J8W5</accession>
<gene>
    <name evidence="2" type="ordered locus">AFE_1283</name>
</gene>